<dbReference type="Proteomes" id="UP000218287">
    <property type="component" value="Chromosome"/>
</dbReference>
<protein>
    <recommendedName>
        <fullName evidence="3">DUF937 domain-containing protein</fullName>
    </recommendedName>
</protein>
<dbReference type="AlphaFoldDB" id="A0A1Z4GGF5"/>
<name>A0A1Z4GGF5_9CYAN</name>
<gene>
    <name evidence="1" type="ORF">NIES21_23970</name>
</gene>
<evidence type="ECO:0000313" key="1">
    <source>
        <dbReference type="EMBL" id="BAY16567.1"/>
    </source>
</evidence>
<accession>A0A1Z4GGF5</accession>
<dbReference type="OrthoDB" id="530933at2"/>
<reference evidence="1 2" key="1">
    <citation type="submission" date="2017-06" db="EMBL/GenBank/DDBJ databases">
        <title>Genome sequencing of cyanobaciteial culture collection at National Institute for Environmental Studies (NIES).</title>
        <authorList>
            <person name="Hirose Y."/>
            <person name="Shimura Y."/>
            <person name="Fujisawa T."/>
            <person name="Nakamura Y."/>
            <person name="Kawachi M."/>
        </authorList>
    </citation>
    <scope>NUCLEOTIDE SEQUENCE [LARGE SCALE GENOMIC DNA]</scope>
    <source>
        <strain evidence="1 2">NIES-21</strain>
    </source>
</reference>
<evidence type="ECO:0000313" key="2">
    <source>
        <dbReference type="Proteomes" id="UP000218287"/>
    </source>
</evidence>
<dbReference type="Pfam" id="PF06078">
    <property type="entry name" value="DUF937"/>
    <property type="match status" value="1"/>
</dbReference>
<proteinExistence type="predicted"/>
<dbReference type="EMBL" id="AP018174">
    <property type="protein sequence ID" value="BAY16567.1"/>
    <property type="molecule type" value="Genomic_DNA"/>
</dbReference>
<keyword evidence="2" id="KW-1185">Reference proteome</keyword>
<organism evidence="1 2">
    <name type="scientific">Anabaenopsis circularis NIES-21</name>
    <dbReference type="NCBI Taxonomy" id="1085406"/>
    <lineage>
        <taxon>Bacteria</taxon>
        <taxon>Bacillati</taxon>
        <taxon>Cyanobacteriota</taxon>
        <taxon>Cyanophyceae</taxon>
        <taxon>Nostocales</taxon>
        <taxon>Nodulariaceae</taxon>
        <taxon>Anabaenopsis</taxon>
    </lineage>
</organism>
<sequence>MGLFDQILGAVTNLNQQGGLGQLGDIINTLQQLSDRTGADSSTIQTVLGIVGNYVRSSLQEKQATSGADEAQALVNQYAGTSPNPQAVDSLFSGEMQQQVAETVSQRTGLDTGTIQQLLPSIVPVVLNFLQSGANAQNPQSGSNSILSSFLDADGDGDVDITDAIRLVSKYLGK</sequence>
<dbReference type="InterPro" id="IPR009282">
    <property type="entry name" value="DUF937"/>
</dbReference>
<evidence type="ECO:0008006" key="3">
    <source>
        <dbReference type="Google" id="ProtNLM"/>
    </source>
</evidence>